<proteinExistence type="inferred from homology"/>
<dbReference type="InterPro" id="IPR001451">
    <property type="entry name" value="Hexapep"/>
</dbReference>
<sequence>MIRRLASAIHRRRDPIGYARSIGVTVGNGCRLIRVTFSREPYLVQLGDHVSATRTHFETHDGGVWVLRDEHPDIDIVRPIRVGNNVYFGYGCIVLPGVTIGNNVVVGAGSIVTRDIPDNSVAVGIPARVIKPLSEYAEAALKRSHPTKRMAIAQKKAYYSRLYNAD</sequence>
<comment type="caution">
    <text evidence="2">The sequence shown here is derived from an EMBL/GenBank/DDBJ whole genome shotgun (WGS) entry which is preliminary data.</text>
</comment>
<dbReference type="Gene3D" id="2.160.10.10">
    <property type="entry name" value="Hexapeptide repeat proteins"/>
    <property type="match status" value="1"/>
</dbReference>
<dbReference type="Pfam" id="PF00132">
    <property type="entry name" value="Hexapep"/>
    <property type="match status" value="1"/>
</dbReference>
<dbReference type="PANTHER" id="PTHR43017">
    <property type="entry name" value="GALACTOSIDE O-ACETYLTRANSFERASE"/>
    <property type="match status" value="1"/>
</dbReference>
<dbReference type="SUPFAM" id="SSF51161">
    <property type="entry name" value="Trimeric LpxA-like enzymes"/>
    <property type="match status" value="1"/>
</dbReference>
<dbReference type="PANTHER" id="PTHR43017:SF1">
    <property type="entry name" value="ACETYLTRANSFERASE YJL218W-RELATED"/>
    <property type="match status" value="1"/>
</dbReference>
<dbReference type="EC" id="2.3.1.-" evidence="1"/>
<accession>K0UVZ9</accession>
<dbReference type="eggNOG" id="COG0110">
    <property type="taxonomic scope" value="Bacteria"/>
</dbReference>
<dbReference type="InterPro" id="IPR039369">
    <property type="entry name" value="LacA-like"/>
</dbReference>
<dbReference type="EMBL" id="ALQA01000009">
    <property type="protein sequence ID" value="EJZ11337.1"/>
    <property type="molecule type" value="Genomic_DNA"/>
</dbReference>
<dbReference type="Proteomes" id="UP000006072">
    <property type="component" value="Unassembled WGS sequence"/>
</dbReference>
<organism evidence="2 3">
    <name type="scientific">Mycolicibacterium vaccae ATCC 25954</name>
    <dbReference type="NCBI Taxonomy" id="1194972"/>
    <lineage>
        <taxon>Bacteria</taxon>
        <taxon>Bacillati</taxon>
        <taxon>Actinomycetota</taxon>
        <taxon>Actinomycetes</taxon>
        <taxon>Mycobacteriales</taxon>
        <taxon>Mycobacteriaceae</taxon>
        <taxon>Mycolicibacterium</taxon>
    </lineage>
</organism>
<keyword evidence="1 2" id="KW-0808">Transferase</keyword>
<evidence type="ECO:0000313" key="2">
    <source>
        <dbReference type="EMBL" id="EJZ11337.1"/>
    </source>
</evidence>
<gene>
    <name evidence="2" type="ORF">MVAC_06272</name>
</gene>
<dbReference type="InterPro" id="IPR011004">
    <property type="entry name" value="Trimer_LpxA-like_sf"/>
</dbReference>
<reference evidence="2 3" key="1">
    <citation type="journal article" date="2012" name="J. Bacteriol.">
        <title>Complete Genome Sequence of Mycobacterium vaccae Type Strain ATCC 25954.</title>
        <authorList>
            <person name="Ho Y.S."/>
            <person name="Adroub S.A."/>
            <person name="Abadi M."/>
            <person name="Al Alwan B."/>
            <person name="Alkhateeb R."/>
            <person name="Gao G."/>
            <person name="Ragab A."/>
            <person name="Ali S."/>
            <person name="van Soolingen D."/>
            <person name="Bitter W."/>
            <person name="Pain A."/>
            <person name="Abdallah A.M."/>
        </authorList>
    </citation>
    <scope>NUCLEOTIDE SEQUENCE [LARGE SCALE GENOMIC DNA]</scope>
    <source>
        <strain evidence="2 3">ATCC 25954</strain>
    </source>
</reference>
<keyword evidence="3" id="KW-1185">Reference proteome</keyword>
<evidence type="ECO:0000256" key="1">
    <source>
        <dbReference type="RuleBase" id="RU367021"/>
    </source>
</evidence>
<evidence type="ECO:0000313" key="3">
    <source>
        <dbReference type="Proteomes" id="UP000006072"/>
    </source>
</evidence>
<keyword evidence="1" id="KW-0012">Acyltransferase</keyword>
<protein>
    <recommendedName>
        <fullName evidence="1">Acetyltransferase</fullName>
        <ecNumber evidence="1">2.3.1.-</ecNumber>
    </recommendedName>
</protein>
<dbReference type="AlphaFoldDB" id="K0UVZ9"/>
<dbReference type="HOGENOM" id="CLU_051638_12_2_11"/>
<name>K0UVZ9_MYCVA</name>
<dbReference type="GO" id="GO:0008870">
    <property type="term" value="F:galactoside O-acetyltransferase activity"/>
    <property type="evidence" value="ECO:0007669"/>
    <property type="project" value="TreeGrafter"/>
</dbReference>
<comment type="similarity">
    <text evidence="1">Belongs to the transferase hexapeptide repeat family.</text>
</comment>